<evidence type="ECO:0000313" key="8">
    <source>
        <dbReference type="EMBL" id="BAH91818.1"/>
    </source>
</evidence>
<evidence type="ECO:0000256" key="2">
    <source>
        <dbReference type="ARBA" id="ARBA00010276"/>
    </source>
</evidence>
<sequence>LDLLPFRFFFDFSPTYVGVGMICPYIVNVSVLLGGILSWGVMWPLIAKKKGSWYPADISDNSLHGLQAYRVSIHLSADSPL</sequence>
<evidence type="ECO:0000256" key="3">
    <source>
        <dbReference type="ARBA" id="ARBA00022448"/>
    </source>
</evidence>
<dbReference type="Proteomes" id="UP000000763">
    <property type="component" value="Chromosome 2"/>
</dbReference>
<name>C7IY59_ORYSJ</name>
<comment type="subcellular location">
    <subcellularLocation>
        <location evidence="1">Membrane</location>
        <topology evidence="1">Multi-pass membrane protein</topology>
    </subcellularLocation>
</comment>
<dbReference type="Pfam" id="PF03169">
    <property type="entry name" value="OPT"/>
    <property type="match status" value="1"/>
</dbReference>
<comment type="similarity">
    <text evidence="2">Belongs to the YSL (TC 2.A.67.2) family.</text>
</comment>
<dbReference type="GO" id="GO:0035673">
    <property type="term" value="F:oligopeptide transmembrane transporter activity"/>
    <property type="evidence" value="ECO:0007669"/>
    <property type="project" value="InterPro"/>
</dbReference>
<keyword evidence="6 7" id="KW-0472">Membrane</keyword>
<keyword evidence="3" id="KW-0813">Transport</keyword>
<reference evidence="8 9" key="1">
    <citation type="journal article" date="2005" name="Nature">
        <title>The map-based sequence of the rice genome.</title>
        <authorList>
            <consortium name="International rice genome sequencing project (IRGSP)"/>
            <person name="Matsumoto T."/>
            <person name="Wu J."/>
            <person name="Kanamori H."/>
            <person name="Katayose Y."/>
            <person name="Fujisawa M."/>
            <person name="Namiki N."/>
            <person name="Mizuno H."/>
            <person name="Yamamoto K."/>
            <person name="Antonio B.A."/>
            <person name="Baba T."/>
            <person name="Sakata K."/>
            <person name="Nagamura Y."/>
            <person name="Aoki H."/>
            <person name="Arikawa K."/>
            <person name="Arita K."/>
            <person name="Bito T."/>
            <person name="Chiden Y."/>
            <person name="Fujitsuka N."/>
            <person name="Fukunaka R."/>
            <person name="Hamada M."/>
            <person name="Harada C."/>
            <person name="Hayashi A."/>
            <person name="Hijishita S."/>
            <person name="Honda M."/>
            <person name="Hosokawa S."/>
            <person name="Ichikawa Y."/>
            <person name="Idonuma A."/>
            <person name="Iijima M."/>
            <person name="Ikeda M."/>
            <person name="Ikeno M."/>
            <person name="Ito K."/>
            <person name="Ito S."/>
            <person name="Ito T."/>
            <person name="Ito Y."/>
            <person name="Ito Y."/>
            <person name="Iwabuchi A."/>
            <person name="Kamiya K."/>
            <person name="Karasawa W."/>
            <person name="Kurita K."/>
            <person name="Katagiri S."/>
            <person name="Kikuta A."/>
            <person name="Kobayashi H."/>
            <person name="Kobayashi N."/>
            <person name="Machita K."/>
            <person name="Maehara T."/>
            <person name="Masukawa M."/>
            <person name="Mizubayashi T."/>
            <person name="Mukai Y."/>
            <person name="Nagasaki H."/>
            <person name="Nagata Y."/>
            <person name="Naito S."/>
            <person name="Nakashima M."/>
            <person name="Nakama Y."/>
            <person name="Nakamichi Y."/>
            <person name="Nakamura M."/>
            <person name="Meguro A."/>
            <person name="Negishi M."/>
            <person name="Ohta I."/>
            <person name="Ohta T."/>
            <person name="Okamoto M."/>
            <person name="Ono N."/>
            <person name="Saji S."/>
            <person name="Sakaguchi M."/>
            <person name="Sakai K."/>
            <person name="Shibata M."/>
            <person name="Shimokawa T."/>
            <person name="Song J."/>
            <person name="Takazaki Y."/>
            <person name="Terasawa K."/>
            <person name="Tsugane M."/>
            <person name="Tsuji K."/>
            <person name="Ueda S."/>
            <person name="Waki K."/>
            <person name="Yamagata H."/>
            <person name="Yamamoto M."/>
            <person name="Yamamoto S."/>
            <person name="Yamane H."/>
            <person name="Yoshiki S."/>
            <person name="Yoshihara R."/>
            <person name="Yukawa K."/>
            <person name="Zhong H."/>
            <person name="Yano M."/>
            <person name="Yuan Q."/>
            <person name="Ouyang S."/>
            <person name="Liu J."/>
            <person name="Jones K.M."/>
            <person name="Gansberger K."/>
            <person name="Moffat K."/>
            <person name="Hill J."/>
            <person name="Bera J."/>
            <person name="Fadrosh D."/>
            <person name="Jin S."/>
            <person name="Johri S."/>
            <person name="Kim M."/>
            <person name="Overton L."/>
            <person name="Reardon M."/>
            <person name="Tsitrin T."/>
            <person name="Vuong H."/>
            <person name="Weaver B."/>
            <person name="Ciecko A."/>
            <person name="Tallon L."/>
            <person name="Jackson J."/>
            <person name="Pai G."/>
            <person name="Aken S.V."/>
            <person name="Utterback T."/>
            <person name="Reidmuller S."/>
            <person name="Feldblyum T."/>
            <person name="Hsiao J."/>
            <person name="Zismann V."/>
            <person name="Iobst S."/>
            <person name="de Vazeille A.R."/>
            <person name="Buell C.R."/>
            <person name="Ying K."/>
            <person name="Li Y."/>
            <person name="Lu T."/>
            <person name="Huang Y."/>
            <person name="Zhao Q."/>
            <person name="Feng Q."/>
            <person name="Zhang L."/>
            <person name="Zhu J."/>
            <person name="Weng Q."/>
            <person name="Mu J."/>
            <person name="Lu Y."/>
            <person name="Fan D."/>
            <person name="Liu Y."/>
            <person name="Guan J."/>
            <person name="Zhang Y."/>
            <person name="Yu S."/>
            <person name="Liu X."/>
            <person name="Zhang Y."/>
            <person name="Hong G."/>
            <person name="Han B."/>
            <person name="Choisne N."/>
            <person name="Demange N."/>
            <person name="Orjeda G."/>
            <person name="Samain S."/>
            <person name="Cattolico L."/>
            <person name="Pelletier E."/>
            <person name="Couloux A."/>
            <person name="Segurens B."/>
            <person name="Wincker P."/>
            <person name="D'Hont A."/>
            <person name="Scarpelli C."/>
            <person name="Weissenbach J."/>
            <person name="Salanoubat M."/>
            <person name="Quetier F."/>
            <person name="Yu Y."/>
            <person name="Kim H.R."/>
            <person name="Rambo T."/>
            <person name="Currie J."/>
            <person name="Collura K."/>
            <person name="Luo M."/>
            <person name="Yang T."/>
            <person name="Ammiraju J.S.S."/>
            <person name="Engler F."/>
            <person name="Soderlund C."/>
            <person name="Wing R.A."/>
            <person name="Palmer L.E."/>
            <person name="de la Bastide M."/>
            <person name="Spiegel L."/>
            <person name="Nascimento L."/>
            <person name="Zutavern T."/>
            <person name="O'Shaughnessy A."/>
            <person name="Dike S."/>
            <person name="Dedhia N."/>
            <person name="Preston R."/>
            <person name="Balija V."/>
            <person name="McCombie W.R."/>
            <person name="Chow T."/>
            <person name="Chen H."/>
            <person name="Chung M."/>
            <person name="Chen C."/>
            <person name="Shaw J."/>
            <person name="Wu H."/>
            <person name="Hsiao K."/>
            <person name="Chao Y."/>
            <person name="Chu M."/>
            <person name="Cheng C."/>
            <person name="Hour A."/>
            <person name="Lee P."/>
            <person name="Lin S."/>
            <person name="Lin Y."/>
            <person name="Liou J."/>
            <person name="Liu S."/>
            <person name="Hsing Y."/>
            <person name="Raghuvanshi S."/>
            <person name="Mohanty A."/>
            <person name="Bharti A.K."/>
            <person name="Gaur A."/>
            <person name="Gupta V."/>
            <person name="Kumar D."/>
            <person name="Ravi V."/>
            <person name="Vij S."/>
            <person name="Kapur A."/>
            <person name="Khurana P."/>
            <person name="Khurana P."/>
            <person name="Khurana J.P."/>
            <person name="Tyagi A.K."/>
            <person name="Gaikwad K."/>
            <person name="Singh A."/>
            <person name="Dalal V."/>
            <person name="Srivastava S."/>
            <person name="Dixit A."/>
            <person name="Pal A.K."/>
            <person name="Ghazi I.A."/>
            <person name="Yadav M."/>
            <person name="Pandit A."/>
            <person name="Bhargava A."/>
            <person name="Sureshbabu K."/>
            <person name="Batra K."/>
            <person name="Sharma T.R."/>
            <person name="Mohapatra T."/>
            <person name="Singh N.K."/>
            <person name="Messing J."/>
            <person name="Nelson A.B."/>
            <person name="Fuks G."/>
            <person name="Kavchok S."/>
            <person name="Keizer G."/>
            <person name="Linton E."/>
            <person name="Llaca V."/>
            <person name="Song R."/>
            <person name="Tanyolac B."/>
            <person name="Young S."/>
            <person name="Ho-Il K."/>
            <person name="Hahn J.H."/>
            <person name="Sangsakoo G."/>
            <person name="Vanavichit A."/>
            <person name="de Mattos Luiz.A.T."/>
            <person name="Zimmer P.D."/>
            <person name="Malone G."/>
            <person name="Dellagostin O."/>
            <person name="de Oliveira A.C."/>
            <person name="Bevan M."/>
            <person name="Bancroft I."/>
            <person name="Minx P."/>
            <person name="Cordum H."/>
            <person name="Wilson R."/>
            <person name="Cheng Z."/>
            <person name="Jin W."/>
            <person name="Jiang J."/>
            <person name="Leong S.A."/>
            <person name="Iwama H."/>
            <person name="Gojobori T."/>
            <person name="Itoh T."/>
            <person name="Niimura Y."/>
            <person name="Fujii Y."/>
            <person name="Habara T."/>
            <person name="Sakai H."/>
            <person name="Sato Y."/>
            <person name="Wilson G."/>
            <person name="Kumar K."/>
            <person name="McCouch S."/>
            <person name="Juretic N."/>
            <person name="Hoen D."/>
            <person name="Wright S."/>
            <person name="Bruskiewich R."/>
            <person name="Bureau T."/>
            <person name="Miyao A."/>
            <person name="Hirochika H."/>
            <person name="Nishikawa T."/>
            <person name="Kadowaki K."/>
            <person name="Sugiura M."/>
            <person name="Burr B."/>
            <person name="Sasaki T."/>
        </authorList>
    </citation>
    <scope>NUCLEOTIDE SEQUENCE [LARGE SCALE GENOMIC DNA]</scope>
    <source>
        <strain evidence="9">cv. Nipponbare</strain>
    </source>
</reference>
<dbReference type="PANTHER" id="PTHR31645">
    <property type="entry name" value="OLIGOPEPTIDE TRANSPORTER YGL114W-RELATED"/>
    <property type="match status" value="1"/>
</dbReference>
<feature type="non-terminal residue" evidence="8">
    <location>
        <position position="1"/>
    </location>
</feature>
<dbReference type="AlphaFoldDB" id="C7IY59"/>
<keyword evidence="5 7" id="KW-1133">Transmembrane helix</keyword>
<evidence type="ECO:0000313" key="9">
    <source>
        <dbReference type="Proteomes" id="UP000000763"/>
    </source>
</evidence>
<protein>
    <submittedName>
        <fullName evidence="8">Os02g0633300 protein</fullName>
    </submittedName>
</protein>
<dbReference type="InterPro" id="IPR004813">
    <property type="entry name" value="OPT"/>
</dbReference>
<evidence type="ECO:0000256" key="7">
    <source>
        <dbReference type="SAM" id="Phobius"/>
    </source>
</evidence>
<evidence type="ECO:0000256" key="6">
    <source>
        <dbReference type="ARBA" id="ARBA00023136"/>
    </source>
</evidence>
<gene>
    <name evidence="8" type="ordered locus">Os02g0633300</name>
</gene>
<accession>C7IY59</accession>
<dbReference type="PANTHER" id="PTHR31645:SF41">
    <property type="entry name" value="METAL-NICOTIANAMINE TRANSPORTER YSL14-RELATED"/>
    <property type="match status" value="1"/>
</dbReference>
<keyword evidence="4 7" id="KW-0812">Transmembrane</keyword>
<feature type="transmembrane region" description="Helical" evidence="7">
    <location>
        <begin position="16"/>
        <end position="41"/>
    </location>
</feature>
<dbReference type="InterPro" id="IPR045035">
    <property type="entry name" value="YSL-like"/>
</dbReference>
<evidence type="ECO:0000256" key="5">
    <source>
        <dbReference type="ARBA" id="ARBA00022989"/>
    </source>
</evidence>
<dbReference type="EMBL" id="AP008208">
    <property type="protein sequence ID" value="BAH91818.1"/>
    <property type="molecule type" value="Genomic_DNA"/>
</dbReference>
<proteinExistence type="inferred from homology"/>
<organism evidence="8 9">
    <name type="scientific">Oryza sativa subsp. japonica</name>
    <name type="common">Rice</name>
    <dbReference type="NCBI Taxonomy" id="39947"/>
    <lineage>
        <taxon>Eukaryota</taxon>
        <taxon>Viridiplantae</taxon>
        <taxon>Streptophyta</taxon>
        <taxon>Embryophyta</taxon>
        <taxon>Tracheophyta</taxon>
        <taxon>Spermatophyta</taxon>
        <taxon>Magnoliopsida</taxon>
        <taxon>Liliopsida</taxon>
        <taxon>Poales</taxon>
        <taxon>Poaceae</taxon>
        <taxon>BOP clade</taxon>
        <taxon>Oryzoideae</taxon>
        <taxon>Oryzeae</taxon>
        <taxon>Oryzinae</taxon>
        <taxon>Oryza</taxon>
        <taxon>Oryza sativa</taxon>
    </lineage>
</organism>
<dbReference type="KEGG" id="dosa:Os02g0633300"/>
<evidence type="ECO:0000256" key="1">
    <source>
        <dbReference type="ARBA" id="ARBA00004141"/>
    </source>
</evidence>
<dbReference type="GO" id="GO:0016020">
    <property type="term" value="C:membrane"/>
    <property type="evidence" value="ECO:0007669"/>
    <property type="project" value="UniProtKB-SubCell"/>
</dbReference>
<evidence type="ECO:0000256" key="4">
    <source>
        <dbReference type="ARBA" id="ARBA00022692"/>
    </source>
</evidence>
<reference evidence="9" key="2">
    <citation type="journal article" date="2008" name="Nucleic Acids Res.">
        <title>The rice annotation project database (RAP-DB): 2008 update.</title>
        <authorList>
            <consortium name="The rice annotation project (RAP)"/>
        </authorList>
    </citation>
    <scope>GENOME REANNOTATION</scope>
    <source>
        <strain evidence="9">cv. Nipponbare</strain>
    </source>
</reference>